<keyword evidence="13" id="KW-0539">Nucleus</keyword>
<keyword evidence="4" id="KW-0158">Chromosome</keyword>
<evidence type="ECO:0000256" key="14">
    <source>
        <dbReference type="ARBA" id="ARBA00023885"/>
    </source>
</evidence>
<dbReference type="SMART" id="SM00731">
    <property type="entry name" value="SprT"/>
    <property type="match status" value="1"/>
</dbReference>
<dbReference type="GO" id="GO:0003697">
    <property type="term" value="F:single-stranded DNA binding"/>
    <property type="evidence" value="ECO:0007669"/>
    <property type="project" value="InterPro"/>
</dbReference>
<dbReference type="Proteomes" id="UP000524451">
    <property type="component" value="Unassembled WGS sequence"/>
</dbReference>
<dbReference type="SMART" id="SM00734">
    <property type="entry name" value="ZnF_Rad18"/>
    <property type="match status" value="1"/>
</dbReference>
<keyword evidence="12 16" id="KW-0234">DNA repair</keyword>
<dbReference type="FunFam" id="3.30.160.60:FF:000331">
    <property type="entry name" value="E3 ubiquitin-protein ligase RAD18"/>
    <property type="match status" value="1"/>
</dbReference>
<dbReference type="Pfam" id="PF22934">
    <property type="entry name" value="SPRTN_ZBD"/>
    <property type="match status" value="1"/>
</dbReference>
<evidence type="ECO:0000256" key="10">
    <source>
        <dbReference type="ARBA" id="ARBA00022833"/>
    </source>
</evidence>
<feature type="non-terminal residue" evidence="19">
    <location>
        <position position="1"/>
    </location>
</feature>
<dbReference type="GO" id="GO:0006508">
    <property type="term" value="P:proteolysis"/>
    <property type="evidence" value="ECO:0007669"/>
    <property type="project" value="UniProtKB-KW"/>
</dbReference>
<evidence type="ECO:0000256" key="4">
    <source>
        <dbReference type="ARBA" id="ARBA00022454"/>
    </source>
</evidence>
<keyword evidence="5" id="KW-0645">Protease</keyword>
<comment type="subcellular location">
    <subcellularLocation>
        <location evidence="2">Chromosome</location>
    </subcellularLocation>
    <subcellularLocation>
        <location evidence="1">Nucleus</location>
    </subcellularLocation>
</comment>
<dbReference type="InterPro" id="IPR044245">
    <property type="entry name" value="Spartan"/>
</dbReference>
<reference evidence="19 20" key="1">
    <citation type="submission" date="2019-09" db="EMBL/GenBank/DDBJ databases">
        <title>Bird 10,000 Genomes (B10K) Project - Family phase.</title>
        <authorList>
            <person name="Zhang G."/>
        </authorList>
    </citation>
    <scope>NUCLEOTIDE SEQUENCE [LARGE SCALE GENOMIC DNA]</scope>
    <source>
        <strain evidence="19">OUT-0056</strain>
        <tissue evidence="19">Blood</tissue>
    </source>
</reference>
<dbReference type="GO" id="GO:0005694">
    <property type="term" value="C:chromosome"/>
    <property type="evidence" value="ECO:0007669"/>
    <property type="project" value="UniProtKB-SubCell"/>
</dbReference>
<comment type="similarity">
    <text evidence="3">Belongs to the Spartan family.</text>
</comment>
<evidence type="ECO:0000256" key="9">
    <source>
        <dbReference type="ARBA" id="ARBA00022801"/>
    </source>
</evidence>
<evidence type="ECO:0000256" key="2">
    <source>
        <dbReference type="ARBA" id="ARBA00004286"/>
    </source>
</evidence>
<evidence type="ECO:0000256" key="15">
    <source>
        <dbReference type="ARBA" id="ARBA00030396"/>
    </source>
</evidence>
<dbReference type="GO" id="GO:0008270">
    <property type="term" value="F:zinc ion binding"/>
    <property type="evidence" value="ECO:0007669"/>
    <property type="project" value="UniProtKB-KW"/>
</dbReference>
<evidence type="ECO:0000256" key="16">
    <source>
        <dbReference type="PROSITE-ProRule" id="PRU01256"/>
    </source>
</evidence>
<keyword evidence="11" id="KW-0482">Metalloprotease</keyword>
<dbReference type="Gene3D" id="3.30.160.60">
    <property type="entry name" value="Classic Zinc Finger"/>
    <property type="match status" value="1"/>
</dbReference>
<keyword evidence="20" id="KW-1185">Reference proteome</keyword>
<dbReference type="InterPro" id="IPR006640">
    <property type="entry name" value="SprT-like_domain"/>
</dbReference>
<comment type="caution">
    <text evidence="19">The sequence shown here is derived from an EMBL/GenBank/DDBJ whole genome shotgun (WGS) entry which is preliminary data.</text>
</comment>
<evidence type="ECO:0000256" key="11">
    <source>
        <dbReference type="ARBA" id="ARBA00023049"/>
    </source>
</evidence>
<feature type="compositionally biased region" description="Polar residues" evidence="17">
    <location>
        <begin position="287"/>
        <end position="302"/>
    </location>
</feature>
<evidence type="ECO:0000256" key="13">
    <source>
        <dbReference type="ARBA" id="ARBA00023242"/>
    </source>
</evidence>
<dbReference type="GO" id="GO:0006281">
    <property type="term" value="P:DNA repair"/>
    <property type="evidence" value="ECO:0007669"/>
    <property type="project" value="UniProtKB-KW"/>
</dbReference>
<keyword evidence="7 16" id="KW-0227">DNA damage</keyword>
<gene>
    <name evidence="19" type="primary">Sprtn</name>
    <name evidence="19" type="ORF">CETCET_R12724</name>
</gene>
<evidence type="ECO:0000256" key="3">
    <source>
        <dbReference type="ARBA" id="ARBA00010724"/>
    </source>
</evidence>
<dbReference type="Pfam" id="PF10263">
    <property type="entry name" value="SprT-like"/>
    <property type="match status" value="1"/>
</dbReference>
<protein>
    <recommendedName>
        <fullName evidence="14">DNA-dependent metalloprotease SPRTN</fullName>
    </recommendedName>
    <alternativeName>
        <fullName evidence="15">Protein with SprT-like domain at the N terminus</fullName>
    </alternativeName>
</protein>
<accession>A0A7L3R0E8</accession>
<dbReference type="PANTHER" id="PTHR21220:SF0">
    <property type="entry name" value="DNA-DEPENDENT METALLOPROTEASE SPRTN"/>
    <property type="match status" value="1"/>
</dbReference>
<evidence type="ECO:0000313" key="19">
    <source>
        <dbReference type="EMBL" id="NXV08823.1"/>
    </source>
</evidence>
<evidence type="ECO:0000313" key="20">
    <source>
        <dbReference type="Proteomes" id="UP000524451"/>
    </source>
</evidence>
<feature type="non-terminal residue" evidence="19">
    <location>
        <position position="492"/>
    </location>
</feature>
<keyword evidence="8 16" id="KW-0863">Zinc-finger</keyword>
<keyword evidence="9" id="KW-0378">Hydrolase</keyword>
<feature type="region of interest" description="Disordered" evidence="17">
    <location>
        <begin position="227"/>
        <end position="309"/>
    </location>
</feature>
<dbReference type="PROSITE" id="PS51908">
    <property type="entry name" value="ZF_UBZ4"/>
    <property type="match status" value="1"/>
</dbReference>
<name>A0A7L3R0E8_9SYLV</name>
<keyword evidence="6" id="KW-0479">Metal-binding</keyword>
<evidence type="ECO:0000259" key="18">
    <source>
        <dbReference type="PROSITE" id="PS51908"/>
    </source>
</evidence>
<dbReference type="GO" id="GO:0005634">
    <property type="term" value="C:nucleus"/>
    <property type="evidence" value="ECO:0007669"/>
    <property type="project" value="UniProtKB-SubCell"/>
</dbReference>
<evidence type="ECO:0000256" key="6">
    <source>
        <dbReference type="ARBA" id="ARBA00022723"/>
    </source>
</evidence>
<feature type="compositionally biased region" description="Basic and acidic residues" evidence="17">
    <location>
        <begin position="229"/>
        <end position="241"/>
    </location>
</feature>
<dbReference type="GO" id="GO:0031593">
    <property type="term" value="F:polyubiquitin modification-dependent protein binding"/>
    <property type="evidence" value="ECO:0007669"/>
    <property type="project" value="TreeGrafter"/>
</dbReference>
<dbReference type="InterPro" id="IPR055220">
    <property type="entry name" value="SPRTN_ZBD"/>
</dbReference>
<evidence type="ECO:0000256" key="12">
    <source>
        <dbReference type="ARBA" id="ARBA00023204"/>
    </source>
</evidence>
<evidence type="ECO:0000256" key="1">
    <source>
        <dbReference type="ARBA" id="ARBA00004123"/>
    </source>
</evidence>
<dbReference type="EMBL" id="VZUI01086594">
    <property type="protein sequence ID" value="NXV08823.1"/>
    <property type="molecule type" value="Genomic_DNA"/>
</dbReference>
<dbReference type="PANTHER" id="PTHR21220">
    <property type="entry name" value="DNA-DEPENDENT METALLOPROTEASE SPRTN"/>
    <property type="match status" value="1"/>
</dbReference>
<evidence type="ECO:0000256" key="7">
    <source>
        <dbReference type="ARBA" id="ARBA00022763"/>
    </source>
</evidence>
<proteinExistence type="inferred from homology"/>
<sequence length="492" mass="55189">LALRLQREWEEQDKVAAGAAAAAAAAAAATAEKRPDVPPYRSSLRPLSVVDEAWELLDPSPDVHALFVQFNQTLFWGKLEAVTVSWSPRMTSSAGICSYHERSGLCSIRLSEPLLKLRPRKDLVETLLHEMIHALLFVTHNYKDRESHGPEFCKHMRRINLLTGANVTIYHNFYDEINLYRQHWWRCNGPCQNRAPYYGYVKRSMNRAPSAHDFWWDEHQRTCGGTFTKVKEPEKFSEKSKQKTQTAKPPHFKSTNKGKTQMHGVQDLTPFSGTGYRLGGGDGVLSEKNTNASSSTGNSEAHSSLHHSAVRTKNEIKLEKLPHLGISPLRISAASEKNNLVLKREFPKPSAANTEDDENSCGLPARIARVAEGTSSQGSPAGKRAMPSYNWSPKKICLEQTPRARGASEKKSLECVNTLQRWPKKDDKTAFEKYFIKKGDTDISTTTENRAEFTQSSASPSNPVRQDRRVSCPVCETDVLESKINEHLDTCL</sequence>
<dbReference type="GO" id="GO:0004222">
    <property type="term" value="F:metalloendopeptidase activity"/>
    <property type="evidence" value="ECO:0007669"/>
    <property type="project" value="InterPro"/>
</dbReference>
<keyword evidence="10" id="KW-0862">Zinc</keyword>
<feature type="domain" description="UBZ4-type" evidence="18">
    <location>
        <begin position="469"/>
        <end position="492"/>
    </location>
</feature>
<dbReference type="AlphaFoldDB" id="A0A7L3R0E8"/>
<dbReference type="InterPro" id="IPR006642">
    <property type="entry name" value="Rad18_UBZ4"/>
</dbReference>
<evidence type="ECO:0000256" key="5">
    <source>
        <dbReference type="ARBA" id="ARBA00022670"/>
    </source>
</evidence>
<evidence type="ECO:0000256" key="17">
    <source>
        <dbReference type="SAM" id="MobiDB-lite"/>
    </source>
</evidence>
<evidence type="ECO:0000256" key="8">
    <source>
        <dbReference type="ARBA" id="ARBA00022771"/>
    </source>
</evidence>
<organism evidence="19 20">
    <name type="scientific">Cettia cetti</name>
    <dbReference type="NCBI Taxonomy" id="68486"/>
    <lineage>
        <taxon>Eukaryota</taxon>
        <taxon>Metazoa</taxon>
        <taxon>Chordata</taxon>
        <taxon>Craniata</taxon>
        <taxon>Vertebrata</taxon>
        <taxon>Euteleostomi</taxon>
        <taxon>Archelosauria</taxon>
        <taxon>Archosauria</taxon>
        <taxon>Dinosauria</taxon>
        <taxon>Saurischia</taxon>
        <taxon>Theropoda</taxon>
        <taxon>Coelurosauria</taxon>
        <taxon>Aves</taxon>
        <taxon>Neognathae</taxon>
        <taxon>Neoaves</taxon>
        <taxon>Telluraves</taxon>
        <taxon>Australaves</taxon>
        <taxon>Passeriformes</taxon>
        <taxon>Sylvioidea</taxon>
        <taxon>Sylviidae</taxon>
        <taxon>Acrocephalinae</taxon>
        <taxon>Cettia</taxon>
    </lineage>
</organism>